<evidence type="ECO:0000256" key="1">
    <source>
        <dbReference type="ARBA" id="ARBA00001968"/>
    </source>
</evidence>
<evidence type="ECO:0000313" key="5">
    <source>
        <dbReference type="Proteomes" id="UP000688947"/>
    </source>
</evidence>
<dbReference type="GO" id="GO:0046872">
    <property type="term" value="F:metal ion binding"/>
    <property type="evidence" value="ECO:0007669"/>
    <property type="project" value="UniProtKB-KW"/>
</dbReference>
<organism evidence="4 5">
    <name type="scientific">Phytophthora cactorum</name>
    <dbReference type="NCBI Taxonomy" id="29920"/>
    <lineage>
        <taxon>Eukaryota</taxon>
        <taxon>Sar</taxon>
        <taxon>Stramenopiles</taxon>
        <taxon>Oomycota</taxon>
        <taxon>Peronosporomycetes</taxon>
        <taxon>Peronosporales</taxon>
        <taxon>Peronosporaceae</taxon>
        <taxon>Phytophthora</taxon>
    </lineage>
</organism>
<evidence type="ECO:0000256" key="2">
    <source>
        <dbReference type="ARBA" id="ARBA00022723"/>
    </source>
</evidence>
<dbReference type="EMBL" id="JAENGZ010001677">
    <property type="protein sequence ID" value="KAG6946795.1"/>
    <property type="molecule type" value="Genomic_DNA"/>
</dbReference>
<feature type="domain" description="DDE Tnp4" evidence="3">
    <location>
        <begin position="3"/>
        <end position="74"/>
    </location>
</feature>
<dbReference type="InterPro" id="IPR027806">
    <property type="entry name" value="HARBI1_dom"/>
</dbReference>
<name>A0A8T1TTL0_9STRA</name>
<comment type="cofactor">
    <cofactor evidence="1">
        <name>a divalent metal cation</name>
        <dbReference type="ChEBI" id="CHEBI:60240"/>
    </cofactor>
</comment>
<reference evidence="4" key="1">
    <citation type="submission" date="2021-01" db="EMBL/GenBank/DDBJ databases">
        <title>Phytophthora aleatoria, a newly-described species from Pinus radiata is distinct from Phytophthora cactorum isolates based on comparative genomics.</title>
        <authorList>
            <person name="Mcdougal R."/>
            <person name="Panda P."/>
            <person name="Williams N."/>
            <person name="Studholme D.J."/>
        </authorList>
    </citation>
    <scope>NUCLEOTIDE SEQUENCE</scope>
    <source>
        <strain evidence="4">NZFS 3830</strain>
    </source>
</reference>
<sequence>MYGDPAYAQNNQLVVPVKGAVLSADETEFNKRMNSVRVSVEGGFGKISRYWAFVDFHKNKKLLLQRVGKMYTVGGLLANVHTYCYGSQTSKFFSWHFQVWNSTCKANIHKCQNQTHLIFICSTSQPI</sequence>
<accession>A0A8T1TTL0</accession>
<proteinExistence type="predicted"/>
<dbReference type="Pfam" id="PF13359">
    <property type="entry name" value="DDE_Tnp_4"/>
    <property type="match status" value="1"/>
</dbReference>
<dbReference type="AlphaFoldDB" id="A0A8T1TTL0"/>
<evidence type="ECO:0000313" key="4">
    <source>
        <dbReference type="EMBL" id="KAG6946795.1"/>
    </source>
</evidence>
<dbReference type="Proteomes" id="UP000688947">
    <property type="component" value="Unassembled WGS sequence"/>
</dbReference>
<evidence type="ECO:0000259" key="3">
    <source>
        <dbReference type="Pfam" id="PF13359"/>
    </source>
</evidence>
<gene>
    <name evidence="4" type="ORF">JG687_00016516</name>
</gene>
<dbReference type="OrthoDB" id="164661at2759"/>
<comment type="caution">
    <text evidence="4">The sequence shown here is derived from an EMBL/GenBank/DDBJ whole genome shotgun (WGS) entry which is preliminary data.</text>
</comment>
<protein>
    <recommendedName>
        <fullName evidence="3">DDE Tnp4 domain-containing protein</fullName>
    </recommendedName>
</protein>
<keyword evidence="2" id="KW-0479">Metal-binding</keyword>